<keyword evidence="3 8" id="KW-1133">Transmembrane helix</keyword>
<dbReference type="Pfam" id="PF22777">
    <property type="entry name" value="VKGC_lumenal_dom"/>
    <property type="match status" value="1"/>
</dbReference>
<feature type="compositionally biased region" description="Basic residues" evidence="7">
    <location>
        <begin position="8"/>
        <end position="20"/>
    </location>
</feature>
<sequence>MTCLITGRHSRGVSARRRTRSLSEDIKAKKMEEDKSNQPSKKKKCTTWTWRDSTNRTLGFDLTALSNWQSFKELLFLPADPSSLAVMRVFFGLLMMIDTMEERGLCDADLRWGDPDECRFPLFDFLKPLPLHWMCMLYLCMLIGASGIAAGMNYRLSCLMWVVPYWYIILLDKTSWNNHSYLFGILGLIFLFSDAHYYWSYDAWKGTVAKTEHIPIWNYGILRFQMFLLYFYAGLKKIDTDWLTGQSMTNLSNHWVFDPLRIVLSFHQIDLWIIHVFGFLLDLTVGFLMYIDVTRPLATPFLVSFHLMNAQMFHIGMFPYVCLATMPLFFDNDWPRKIHRWWKEEYQNCDDKILQKKEQTVCPTMDSSPSKKKLVACGFLLHVFMQLFLPYSHFITKGYNNWTNGLYGYSWDMMVHTWSSSLMTVKILDNDTGEEIYLNPSAWVNNEKPYKHADMAVQYAQCVKRHIDKTETAMKNYSLFFDIWMSLNGRFQQRMFDPRVDILTAPWNPFKQTPWVMPLLSDLSDRRHKMASIETEVRSWSNRSAVLFIADFPGLTLENYIHKDLGNVSLTVLEGEVMYETAGQPSKLIDEGTSVRVAPANFHKIHTTSKTPSCYMYTYYNTSDAAEAPTEEHKTKSFGSEYIQRAIDRKIDNFLRSVALLSNSFLRILFNAPMIRRIKVYE</sequence>
<keyword evidence="5" id="KW-1015">Disulfide bond</keyword>
<dbReference type="PANTHER" id="PTHR12639">
    <property type="entry name" value="VITAMIN K-DEPENDENT GAMMA-CARBOXYLASE"/>
    <property type="match status" value="1"/>
</dbReference>
<evidence type="ECO:0000313" key="10">
    <source>
        <dbReference type="EMBL" id="BES93625.1"/>
    </source>
</evidence>
<dbReference type="InterPro" id="IPR053935">
    <property type="entry name" value="VKGC_lumenal_dom"/>
</dbReference>
<keyword evidence="6" id="KW-0456">Lyase</keyword>
<protein>
    <submittedName>
        <fullName evidence="10">Vitamin k-dependent</fullName>
    </submittedName>
</protein>
<feature type="transmembrane region" description="Helical" evidence="8">
    <location>
        <begin position="311"/>
        <end position="330"/>
    </location>
</feature>
<feature type="region of interest" description="Disordered" evidence="7">
    <location>
        <begin position="1"/>
        <end position="21"/>
    </location>
</feature>
<feature type="transmembrane region" description="Helical" evidence="8">
    <location>
        <begin position="214"/>
        <end position="233"/>
    </location>
</feature>
<evidence type="ECO:0000256" key="3">
    <source>
        <dbReference type="ARBA" id="ARBA00022989"/>
    </source>
</evidence>
<dbReference type="Pfam" id="PF05090">
    <property type="entry name" value="HTTM"/>
    <property type="match status" value="1"/>
</dbReference>
<dbReference type="SMART" id="SM00752">
    <property type="entry name" value="HTTM"/>
    <property type="match status" value="1"/>
</dbReference>
<keyword evidence="11" id="KW-1185">Reference proteome</keyword>
<evidence type="ECO:0000256" key="1">
    <source>
        <dbReference type="ARBA" id="ARBA00004127"/>
    </source>
</evidence>
<evidence type="ECO:0000256" key="2">
    <source>
        <dbReference type="ARBA" id="ARBA00022692"/>
    </source>
</evidence>
<evidence type="ECO:0000256" key="7">
    <source>
        <dbReference type="SAM" id="MobiDB-lite"/>
    </source>
</evidence>
<dbReference type="PANTHER" id="PTHR12639:SF6">
    <property type="entry name" value="VITAMIN K-DEPENDENT GAMMA-CARBOXYLASE"/>
    <property type="match status" value="1"/>
</dbReference>
<accession>A0ABN7AN17</accession>
<name>A0ABN7AN17_9HEMI</name>
<feature type="transmembrane region" description="Helical" evidence="8">
    <location>
        <begin position="374"/>
        <end position="391"/>
    </location>
</feature>
<dbReference type="InterPro" id="IPR053934">
    <property type="entry name" value="HTTM_dom"/>
</dbReference>
<organism evidence="10 11">
    <name type="scientific">Nesidiocoris tenuis</name>
    <dbReference type="NCBI Taxonomy" id="355587"/>
    <lineage>
        <taxon>Eukaryota</taxon>
        <taxon>Metazoa</taxon>
        <taxon>Ecdysozoa</taxon>
        <taxon>Arthropoda</taxon>
        <taxon>Hexapoda</taxon>
        <taxon>Insecta</taxon>
        <taxon>Pterygota</taxon>
        <taxon>Neoptera</taxon>
        <taxon>Paraneoptera</taxon>
        <taxon>Hemiptera</taxon>
        <taxon>Heteroptera</taxon>
        <taxon>Panheteroptera</taxon>
        <taxon>Cimicomorpha</taxon>
        <taxon>Miridae</taxon>
        <taxon>Dicyphina</taxon>
        <taxon>Nesidiocoris</taxon>
    </lineage>
</organism>
<feature type="transmembrane region" description="Helical" evidence="8">
    <location>
        <begin position="271"/>
        <end position="291"/>
    </location>
</feature>
<evidence type="ECO:0000256" key="6">
    <source>
        <dbReference type="ARBA" id="ARBA00023239"/>
    </source>
</evidence>
<feature type="domain" description="HTTM-like" evidence="9">
    <location>
        <begin position="76"/>
        <end position="334"/>
    </location>
</feature>
<dbReference type="Proteomes" id="UP001307889">
    <property type="component" value="Chromosome 4"/>
</dbReference>
<dbReference type="InterPro" id="IPR011020">
    <property type="entry name" value="HTTM-like"/>
</dbReference>
<evidence type="ECO:0000256" key="5">
    <source>
        <dbReference type="ARBA" id="ARBA00023157"/>
    </source>
</evidence>
<proteinExistence type="predicted"/>
<evidence type="ECO:0000259" key="9">
    <source>
        <dbReference type="SMART" id="SM00752"/>
    </source>
</evidence>
<evidence type="ECO:0000256" key="4">
    <source>
        <dbReference type="ARBA" id="ARBA00023136"/>
    </source>
</evidence>
<evidence type="ECO:0000313" key="11">
    <source>
        <dbReference type="Proteomes" id="UP001307889"/>
    </source>
</evidence>
<evidence type="ECO:0000256" key="8">
    <source>
        <dbReference type="SAM" id="Phobius"/>
    </source>
</evidence>
<feature type="transmembrane region" description="Helical" evidence="8">
    <location>
        <begin position="129"/>
        <end position="148"/>
    </location>
</feature>
<dbReference type="EMBL" id="AP028912">
    <property type="protein sequence ID" value="BES93625.1"/>
    <property type="molecule type" value="Genomic_DNA"/>
</dbReference>
<reference evidence="10 11" key="1">
    <citation type="submission" date="2023-09" db="EMBL/GenBank/DDBJ databases">
        <title>Nesidiocoris tenuis whole genome shotgun sequence.</title>
        <authorList>
            <person name="Shibata T."/>
            <person name="Shimoda M."/>
            <person name="Kobayashi T."/>
            <person name="Uehara T."/>
        </authorList>
    </citation>
    <scope>NUCLEOTIDE SEQUENCE [LARGE SCALE GENOMIC DNA]</scope>
    <source>
        <strain evidence="10 11">Japan</strain>
    </source>
</reference>
<feature type="transmembrane region" description="Helical" evidence="8">
    <location>
        <begin position="180"/>
        <end position="199"/>
    </location>
</feature>
<gene>
    <name evidence="10" type="ORF">NTJ_06434</name>
</gene>
<keyword evidence="2 8" id="KW-0812">Transmembrane</keyword>
<dbReference type="InterPro" id="IPR007782">
    <property type="entry name" value="VKG_COase"/>
</dbReference>
<keyword evidence="4 8" id="KW-0472">Membrane</keyword>
<comment type="subcellular location">
    <subcellularLocation>
        <location evidence="1">Endomembrane system</location>
        <topology evidence="1">Multi-pass membrane protein</topology>
    </subcellularLocation>
</comment>